<comment type="caution">
    <text evidence="1">The sequence shown here is derived from an EMBL/GenBank/DDBJ whole genome shotgun (WGS) entry which is preliminary data.</text>
</comment>
<keyword evidence="2" id="KW-1185">Reference proteome</keyword>
<reference evidence="2" key="1">
    <citation type="journal article" date="2023" name="Nat. Plants">
        <title>Single-cell RNA sequencing provides a high-resolution roadmap for understanding the multicellular compartmentation of specialized metabolism.</title>
        <authorList>
            <person name="Sun S."/>
            <person name="Shen X."/>
            <person name="Li Y."/>
            <person name="Li Y."/>
            <person name="Wang S."/>
            <person name="Li R."/>
            <person name="Zhang H."/>
            <person name="Shen G."/>
            <person name="Guo B."/>
            <person name="Wei J."/>
            <person name="Xu J."/>
            <person name="St-Pierre B."/>
            <person name="Chen S."/>
            <person name="Sun C."/>
        </authorList>
    </citation>
    <scope>NUCLEOTIDE SEQUENCE [LARGE SCALE GENOMIC DNA]</scope>
</reference>
<proteinExistence type="predicted"/>
<dbReference type="Proteomes" id="UP001060085">
    <property type="component" value="Linkage Group LG08"/>
</dbReference>
<gene>
    <name evidence="1" type="ORF">M9H77_34173</name>
</gene>
<dbReference type="EMBL" id="CM044708">
    <property type="protein sequence ID" value="KAI5648168.1"/>
    <property type="molecule type" value="Genomic_DNA"/>
</dbReference>
<evidence type="ECO:0000313" key="1">
    <source>
        <dbReference type="EMBL" id="KAI5648168.1"/>
    </source>
</evidence>
<evidence type="ECO:0000313" key="2">
    <source>
        <dbReference type="Proteomes" id="UP001060085"/>
    </source>
</evidence>
<organism evidence="1 2">
    <name type="scientific">Catharanthus roseus</name>
    <name type="common">Madagascar periwinkle</name>
    <name type="synonym">Vinca rosea</name>
    <dbReference type="NCBI Taxonomy" id="4058"/>
    <lineage>
        <taxon>Eukaryota</taxon>
        <taxon>Viridiplantae</taxon>
        <taxon>Streptophyta</taxon>
        <taxon>Embryophyta</taxon>
        <taxon>Tracheophyta</taxon>
        <taxon>Spermatophyta</taxon>
        <taxon>Magnoliopsida</taxon>
        <taxon>eudicotyledons</taxon>
        <taxon>Gunneridae</taxon>
        <taxon>Pentapetalae</taxon>
        <taxon>asterids</taxon>
        <taxon>lamiids</taxon>
        <taxon>Gentianales</taxon>
        <taxon>Apocynaceae</taxon>
        <taxon>Rauvolfioideae</taxon>
        <taxon>Vinceae</taxon>
        <taxon>Catharanthinae</taxon>
        <taxon>Catharanthus</taxon>
    </lineage>
</organism>
<accession>A0ACB9ZKQ6</accession>
<protein>
    <submittedName>
        <fullName evidence="1">Uncharacterized protein</fullName>
    </submittedName>
</protein>
<name>A0ACB9ZKQ6_CATRO</name>
<sequence>MLAGQSFSLPCSEVFPYPNNDQFIPKRKRKPAGTPDPDAEVVYLSPEMLMESDRYVCEICNQSFQREQNLQMHRRRHKVPWKLLKRPEKQEIKKRVYVCPEPTCLHHDPSHALGDLVGIKKHFRRKHSNFKQWVCEKCSKGYAVQSDYKAHTKICGTRGHSCDCGRVFSRVEAFIEHQDACNGHMRSNYVPSSAAGAGEGTSTHGKNNHLSHSPIFSPPPAAAAAPFLRSHPNFSNKKPAADHTHTTTTSTHGQKKNNLDIHDHLPSYEARVEKNIINNFSHNLELELFTSSCSLDNNTINLEDNNIVEEIPEEAFRLRVEAKEISRMAMEEKKFAEEKRKEAKCLIGLAMQEMNEAKRIKEETVAELHAANVLKECSTSKIIINNNSNINNNLLQVKCNSCRKDFLTLAQESFGEPNQDGNFNSNSNLMLWTRYP</sequence>